<dbReference type="SUPFAM" id="SSF46689">
    <property type="entry name" value="Homeodomain-like"/>
    <property type="match status" value="2"/>
</dbReference>
<dbReference type="PROSITE" id="PS01124">
    <property type="entry name" value="HTH_ARAC_FAMILY_2"/>
    <property type="match status" value="1"/>
</dbReference>
<dbReference type="Gene3D" id="2.60.120.10">
    <property type="entry name" value="Jelly Rolls"/>
    <property type="match status" value="1"/>
</dbReference>
<dbReference type="EMBL" id="JADIKC010000006">
    <property type="protein sequence ID" value="MBM7122324.1"/>
    <property type="molecule type" value="Genomic_DNA"/>
</dbReference>
<dbReference type="InterPro" id="IPR009057">
    <property type="entry name" value="Homeodomain-like_sf"/>
</dbReference>
<sequence>MQHFQRTNYGQPEQLRQLGGLQISATPYAGDGALPLHEHDDAYLCLVAAGSYTQQSGGAEIQCQPGLLLTHPQGHRHANRFGPDGARCISIFFTDMVGEGVSRLLGEHRQLRLADADRLLARIARELRATDDAAALALQSAVLELVAQACRADDERRPAWLQQVLDRLHDDPLATPSLQELAALAGVHPSHLARSFQRAKGASVGEYQRGLRIALARKALAEPHRSIADVAAMAGFNDQSHFARVFRRITGETPRDYRHRLQRAC</sequence>
<dbReference type="InterPro" id="IPR018062">
    <property type="entry name" value="HTH_AraC-typ_CS"/>
</dbReference>
<evidence type="ECO:0000256" key="1">
    <source>
        <dbReference type="ARBA" id="ARBA00023015"/>
    </source>
</evidence>
<dbReference type="InterPro" id="IPR037923">
    <property type="entry name" value="HTH-like"/>
</dbReference>
<evidence type="ECO:0000259" key="5">
    <source>
        <dbReference type="PROSITE" id="PS01124"/>
    </source>
</evidence>
<keyword evidence="2" id="KW-0238">DNA-binding</keyword>
<keyword evidence="1" id="KW-0805">Transcription regulation</keyword>
<dbReference type="Gene3D" id="1.10.10.60">
    <property type="entry name" value="Homeodomain-like"/>
    <property type="match status" value="2"/>
</dbReference>
<dbReference type="Proteomes" id="UP001430065">
    <property type="component" value="Unassembled WGS sequence"/>
</dbReference>
<dbReference type="RefSeq" id="WP_204636774.1">
    <property type="nucleotide sequence ID" value="NZ_JADIKC010000006.1"/>
</dbReference>
<reference evidence="6 7" key="1">
    <citation type="submission" date="2020-10" db="EMBL/GenBank/DDBJ databases">
        <title>Phylogeny of dyella-like bacteria.</title>
        <authorList>
            <person name="Fu J."/>
        </authorList>
    </citation>
    <scope>NUCLEOTIDE SEQUENCE [LARGE SCALE GENOMIC DNA]</scope>
    <source>
        <strain evidence="6 7">THG-B117</strain>
    </source>
</reference>
<feature type="domain" description="HTH araC/xylS-type" evidence="5">
    <location>
        <begin position="162"/>
        <end position="260"/>
    </location>
</feature>
<dbReference type="InterPro" id="IPR050204">
    <property type="entry name" value="AraC_XylS_family_regulators"/>
</dbReference>
<keyword evidence="4" id="KW-0804">Transcription</keyword>
<dbReference type="InterPro" id="IPR020449">
    <property type="entry name" value="Tscrpt_reg_AraC-type_HTH"/>
</dbReference>
<dbReference type="InterPro" id="IPR018060">
    <property type="entry name" value="HTH_AraC"/>
</dbReference>
<evidence type="ECO:0000313" key="6">
    <source>
        <dbReference type="EMBL" id="MBM7122324.1"/>
    </source>
</evidence>
<evidence type="ECO:0000256" key="3">
    <source>
        <dbReference type="ARBA" id="ARBA00023159"/>
    </source>
</evidence>
<dbReference type="Pfam" id="PF02311">
    <property type="entry name" value="AraC_binding"/>
    <property type="match status" value="1"/>
</dbReference>
<dbReference type="PRINTS" id="PR00032">
    <property type="entry name" value="HTHARAC"/>
</dbReference>
<accession>A0ABS2JTJ0</accession>
<gene>
    <name evidence="6" type="ORF">ISP20_14245</name>
</gene>
<protein>
    <submittedName>
        <fullName evidence="6">Helix-turn-helix transcriptional regulator</fullName>
    </submittedName>
</protein>
<dbReference type="InterPro" id="IPR014710">
    <property type="entry name" value="RmlC-like_jellyroll"/>
</dbReference>
<evidence type="ECO:0000313" key="7">
    <source>
        <dbReference type="Proteomes" id="UP001430065"/>
    </source>
</evidence>
<dbReference type="SUPFAM" id="SSF51215">
    <property type="entry name" value="Regulatory protein AraC"/>
    <property type="match status" value="1"/>
</dbReference>
<comment type="caution">
    <text evidence="6">The sequence shown here is derived from an EMBL/GenBank/DDBJ whole genome shotgun (WGS) entry which is preliminary data.</text>
</comment>
<dbReference type="InterPro" id="IPR003313">
    <property type="entry name" value="AraC-bd"/>
</dbReference>
<proteinExistence type="predicted"/>
<keyword evidence="7" id="KW-1185">Reference proteome</keyword>
<dbReference type="Pfam" id="PF12833">
    <property type="entry name" value="HTH_18"/>
    <property type="match status" value="1"/>
</dbReference>
<dbReference type="SMART" id="SM00342">
    <property type="entry name" value="HTH_ARAC"/>
    <property type="match status" value="1"/>
</dbReference>
<evidence type="ECO:0000256" key="4">
    <source>
        <dbReference type="ARBA" id="ARBA00023163"/>
    </source>
</evidence>
<dbReference type="PANTHER" id="PTHR46796">
    <property type="entry name" value="HTH-TYPE TRANSCRIPTIONAL ACTIVATOR RHAS-RELATED"/>
    <property type="match status" value="1"/>
</dbReference>
<evidence type="ECO:0000256" key="2">
    <source>
        <dbReference type="ARBA" id="ARBA00023125"/>
    </source>
</evidence>
<name>A0ABS2JTJ0_9GAMM</name>
<dbReference type="PROSITE" id="PS00041">
    <property type="entry name" value="HTH_ARAC_FAMILY_1"/>
    <property type="match status" value="1"/>
</dbReference>
<organism evidence="6 7">
    <name type="scientific">Dyella kyungheensis</name>
    <dbReference type="NCBI Taxonomy" id="1242174"/>
    <lineage>
        <taxon>Bacteria</taxon>
        <taxon>Pseudomonadati</taxon>
        <taxon>Pseudomonadota</taxon>
        <taxon>Gammaproteobacteria</taxon>
        <taxon>Lysobacterales</taxon>
        <taxon>Rhodanobacteraceae</taxon>
        <taxon>Dyella</taxon>
    </lineage>
</organism>
<keyword evidence="3" id="KW-0010">Activator</keyword>